<dbReference type="Proteomes" id="UP001243330">
    <property type="component" value="Unassembled WGS sequence"/>
</dbReference>
<dbReference type="AlphaFoldDB" id="A0AAD9EFL0"/>
<dbReference type="EMBL" id="JAQOWY010000233">
    <property type="protein sequence ID" value="KAK1846528.1"/>
    <property type="molecule type" value="Genomic_DNA"/>
</dbReference>
<accession>A0AAD9EFL0</accession>
<name>A0AAD9EFL0_9PEZI</name>
<keyword evidence="3" id="KW-1185">Reference proteome</keyword>
<organism evidence="2 3">
    <name type="scientific">Colletotrichum chrysophilum</name>
    <dbReference type="NCBI Taxonomy" id="1836956"/>
    <lineage>
        <taxon>Eukaryota</taxon>
        <taxon>Fungi</taxon>
        <taxon>Dikarya</taxon>
        <taxon>Ascomycota</taxon>
        <taxon>Pezizomycotina</taxon>
        <taxon>Sordariomycetes</taxon>
        <taxon>Hypocreomycetidae</taxon>
        <taxon>Glomerellales</taxon>
        <taxon>Glomerellaceae</taxon>
        <taxon>Colletotrichum</taxon>
        <taxon>Colletotrichum gloeosporioides species complex</taxon>
    </lineage>
</organism>
<gene>
    <name evidence="2" type="ORF">CCHR01_10866</name>
</gene>
<proteinExistence type="predicted"/>
<protein>
    <submittedName>
        <fullName evidence="2">Uncharacterized protein</fullName>
    </submittedName>
</protein>
<evidence type="ECO:0000313" key="3">
    <source>
        <dbReference type="Proteomes" id="UP001243330"/>
    </source>
</evidence>
<evidence type="ECO:0000256" key="1">
    <source>
        <dbReference type="SAM" id="MobiDB-lite"/>
    </source>
</evidence>
<evidence type="ECO:0000313" key="2">
    <source>
        <dbReference type="EMBL" id="KAK1846528.1"/>
    </source>
</evidence>
<comment type="caution">
    <text evidence="2">The sequence shown here is derived from an EMBL/GenBank/DDBJ whole genome shotgun (WGS) entry which is preliminary data.</text>
</comment>
<feature type="region of interest" description="Disordered" evidence="1">
    <location>
        <begin position="88"/>
        <end position="111"/>
    </location>
</feature>
<reference evidence="2" key="1">
    <citation type="submission" date="2023-01" db="EMBL/GenBank/DDBJ databases">
        <title>Colletotrichum chrysophilum M932 genome sequence.</title>
        <authorList>
            <person name="Baroncelli R."/>
        </authorList>
    </citation>
    <scope>NUCLEOTIDE SEQUENCE</scope>
    <source>
        <strain evidence="2">M932</strain>
    </source>
</reference>
<sequence>MNAGVITGGKRESRWNGPCIKRLLCELVSVSSDVDSLELFGFWEQTVLTRVLSSALCRSGSETLIGELVRIRPIAACDSPWTHYVSGGQLTPHTELTRPRSPASATATTPRNQAELHRWLDTGCAALLPAPPPPASSVPHHHHCSRRSPFMHIASPEMPAPEPRSFNVYL</sequence>